<evidence type="ECO:0000313" key="12">
    <source>
        <dbReference type="Proteomes" id="UP000051576"/>
    </source>
</evidence>
<feature type="site" description="Stabilizes the basic form of H active site to accept a proton" evidence="8">
    <location>
        <position position="91"/>
    </location>
</feature>
<comment type="similarity">
    <text evidence="5 8 10">Belongs to the PTH family.</text>
</comment>
<dbReference type="GO" id="GO:0005737">
    <property type="term" value="C:cytoplasm"/>
    <property type="evidence" value="ECO:0007669"/>
    <property type="project" value="UniProtKB-SubCell"/>
</dbReference>
<dbReference type="NCBIfam" id="TIGR00447">
    <property type="entry name" value="pth"/>
    <property type="match status" value="1"/>
</dbReference>
<dbReference type="Gene3D" id="3.40.50.1470">
    <property type="entry name" value="Peptidyl-tRNA hydrolase"/>
    <property type="match status" value="1"/>
</dbReference>
<evidence type="ECO:0000313" key="11">
    <source>
        <dbReference type="EMBL" id="KRM88569.1"/>
    </source>
</evidence>
<dbReference type="PROSITE" id="PS01195">
    <property type="entry name" value="PEPT_TRNA_HYDROL_1"/>
    <property type="match status" value="1"/>
</dbReference>
<evidence type="ECO:0000256" key="5">
    <source>
        <dbReference type="ARBA" id="ARBA00038063"/>
    </source>
</evidence>
<dbReference type="PATRIC" id="fig|1133569.4.peg.1182"/>
<feature type="active site" description="Proton acceptor" evidence="8">
    <location>
        <position position="19"/>
    </location>
</feature>
<dbReference type="OrthoDB" id="9800507at2"/>
<comment type="subcellular location">
    <subcellularLocation>
        <location evidence="8">Cytoplasm</location>
    </subcellularLocation>
</comment>
<evidence type="ECO:0000256" key="6">
    <source>
        <dbReference type="ARBA" id="ARBA00048707"/>
    </source>
</evidence>
<evidence type="ECO:0000256" key="10">
    <source>
        <dbReference type="RuleBase" id="RU004320"/>
    </source>
</evidence>
<dbReference type="PROSITE" id="PS01196">
    <property type="entry name" value="PEPT_TRNA_HYDROL_2"/>
    <property type="match status" value="1"/>
</dbReference>
<evidence type="ECO:0000256" key="9">
    <source>
        <dbReference type="RuleBase" id="RU000673"/>
    </source>
</evidence>
<dbReference type="Proteomes" id="UP000051576">
    <property type="component" value="Unassembled WGS sequence"/>
</dbReference>
<organism evidence="11 12">
    <name type="scientific">Liquorilactobacillus vini DSM 20605</name>
    <dbReference type="NCBI Taxonomy" id="1133569"/>
    <lineage>
        <taxon>Bacteria</taxon>
        <taxon>Bacillati</taxon>
        <taxon>Bacillota</taxon>
        <taxon>Bacilli</taxon>
        <taxon>Lactobacillales</taxon>
        <taxon>Lactobacillaceae</taxon>
        <taxon>Liquorilactobacillus</taxon>
    </lineage>
</organism>
<evidence type="ECO:0000256" key="3">
    <source>
        <dbReference type="ARBA" id="ARBA00022801"/>
    </source>
</evidence>
<gene>
    <name evidence="8" type="primary">pth</name>
    <name evidence="11" type="ORF">FD21_GL001053</name>
</gene>
<dbReference type="SUPFAM" id="SSF53178">
    <property type="entry name" value="Peptidyl-tRNA hydrolase-like"/>
    <property type="match status" value="1"/>
</dbReference>
<evidence type="ECO:0000256" key="8">
    <source>
        <dbReference type="HAMAP-Rule" id="MF_00083"/>
    </source>
</evidence>
<dbReference type="InterPro" id="IPR001328">
    <property type="entry name" value="Pept_tRNA_hydro"/>
</dbReference>
<proteinExistence type="inferred from homology"/>
<dbReference type="InterPro" id="IPR018171">
    <property type="entry name" value="Pept_tRNA_hydro_CS"/>
</dbReference>
<comment type="subunit">
    <text evidence="8">Monomer.</text>
</comment>
<comment type="function">
    <text evidence="8">Hydrolyzes ribosome-free peptidyl-tRNAs (with 1 or more amino acids incorporated), which drop off the ribosome during protein synthesis, or as a result of ribosome stalling.</text>
</comment>
<dbReference type="CDD" id="cd00462">
    <property type="entry name" value="PTH"/>
    <property type="match status" value="1"/>
</dbReference>
<comment type="catalytic activity">
    <reaction evidence="6 8 9">
        <text>an N-acyl-L-alpha-aminoacyl-tRNA + H2O = an N-acyl-L-amino acid + a tRNA + H(+)</text>
        <dbReference type="Rhea" id="RHEA:54448"/>
        <dbReference type="Rhea" id="RHEA-COMP:10123"/>
        <dbReference type="Rhea" id="RHEA-COMP:13883"/>
        <dbReference type="ChEBI" id="CHEBI:15377"/>
        <dbReference type="ChEBI" id="CHEBI:15378"/>
        <dbReference type="ChEBI" id="CHEBI:59874"/>
        <dbReference type="ChEBI" id="CHEBI:78442"/>
        <dbReference type="ChEBI" id="CHEBI:138191"/>
        <dbReference type="EC" id="3.1.1.29"/>
    </reaction>
</comment>
<dbReference type="EC" id="3.1.1.29" evidence="1 8"/>
<comment type="caution">
    <text evidence="11">The sequence shown here is derived from an EMBL/GenBank/DDBJ whole genome shotgun (WGS) entry which is preliminary data.</text>
</comment>
<feature type="site" description="Discriminates between blocked and unblocked aminoacyl-tRNA" evidence="8">
    <location>
        <position position="9"/>
    </location>
</feature>
<dbReference type="GO" id="GO:0000049">
    <property type="term" value="F:tRNA binding"/>
    <property type="evidence" value="ECO:0007669"/>
    <property type="project" value="UniProtKB-UniRule"/>
</dbReference>
<dbReference type="PANTHER" id="PTHR17224">
    <property type="entry name" value="PEPTIDYL-TRNA HYDROLASE"/>
    <property type="match status" value="1"/>
</dbReference>
<dbReference type="HAMAP" id="MF_00083">
    <property type="entry name" value="Pept_tRNA_hydro_bact"/>
    <property type="match status" value="1"/>
</dbReference>
<dbReference type="PANTHER" id="PTHR17224:SF1">
    <property type="entry name" value="PEPTIDYL-TRNA HYDROLASE"/>
    <property type="match status" value="1"/>
</dbReference>
<dbReference type="eggNOG" id="COG0193">
    <property type="taxonomic scope" value="Bacteria"/>
</dbReference>
<dbReference type="InterPro" id="IPR036416">
    <property type="entry name" value="Pept_tRNA_hydro_sf"/>
</dbReference>
<protein>
    <recommendedName>
        <fullName evidence="7 8">Peptidyl-tRNA hydrolase</fullName>
        <shortName evidence="8">Pth</shortName>
        <ecNumber evidence="1 8">3.1.1.29</ecNumber>
    </recommendedName>
</protein>
<keyword evidence="2 8" id="KW-0820">tRNA-binding</keyword>
<keyword evidence="12" id="KW-1185">Reference proteome</keyword>
<sequence>MKLVVGLGNIGKEYEGTRHNTGFMVLDHLAQQAGLTFTGPRQEAMIAKDHCYQQTILLAKPTTYMNESGRSVRALLNYYDLEPNDLLVVHDDLDLPTGQLRLRQKGSAGGHNGIKSIIAAVNGQNFKRIRIGIDHPNKQTVVDWVLSRFDAQQHDLITQGIDQAIAAIRFWLETDDFNQAMNRFNHKEK</sequence>
<dbReference type="Pfam" id="PF01195">
    <property type="entry name" value="Pept_tRNA_hydro"/>
    <property type="match status" value="1"/>
</dbReference>
<keyword evidence="4 8" id="KW-0694">RNA-binding</keyword>
<name>A0A0R2CJ53_9LACO</name>
<evidence type="ECO:0000256" key="7">
    <source>
        <dbReference type="ARBA" id="ARBA00050038"/>
    </source>
</evidence>
<evidence type="ECO:0000256" key="1">
    <source>
        <dbReference type="ARBA" id="ARBA00013260"/>
    </source>
</evidence>
<evidence type="ECO:0000256" key="2">
    <source>
        <dbReference type="ARBA" id="ARBA00022555"/>
    </source>
</evidence>
<dbReference type="RefSeq" id="WP_010580384.1">
    <property type="nucleotide sequence ID" value="NZ_AHYZ01000078.1"/>
</dbReference>
<dbReference type="STRING" id="1133569.FD21_GL001053"/>
<keyword evidence="8" id="KW-0963">Cytoplasm</keyword>
<comment type="function">
    <text evidence="8">Catalyzes the release of premature peptidyl moieties from peptidyl-tRNA molecules trapped in stalled 50S ribosomal subunits, and thus maintains levels of free tRNAs and 50S ribosomes.</text>
</comment>
<dbReference type="AlphaFoldDB" id="A0A0R2CJ53"/>
<dbReference type="FunFam" id="3.40.50.1470:FF:000001">
    <property type="entry name" value="Peptidyl-tRNA hydrolase"/>
    <property type="match status" value="1"/>
</dbReference>
<evidence type="ECO:0000256" key="4">
    <source>
        <dbReference type="ARBA" id="ARBA00022884"/>
    </source>
</evidence>
<reference evidence="11 12" key="1">
    <citation type="journal article" date="2015" name="Genome Announc.">
        <title>Expanding the biotechnology potential of lactobacilli through comparative genomics of 213 strains and associated genera.</title>
        <authorList>
            <person name="Sun Z."/>
            <person name="Harris H.M."/>
            <person name="McCann A."/>
            <person name="Guo C."/>
            <person name="Argimon S."/>
            <person name="Zhang W."/>
            <person name="Yang X."/>
            <person name="Jeffery I.B."/>
            <person name="Cooney J.C."/>
            <person name="Kagawa T.F."/>
            <person name="Liu W."/>
            <person name="Song Y."/>
            <person name="Salvetti E."/>
            <person name="Wrobel A."/>
            <person name="Rasinkangas P."/>
            <person name="Parkhill J."/>
            <person name="Rea M.C."/>
            <person name="O'Sullivan O."/>
            <person name="Ritari J."/>
            <person name="Douillard F.P."/>
            <person name="Paul Ross R."/>
            <person name="Yang R."/>
            <person name="Briner A.E."/>
            <person name="Felis G.E."/>
            <person name="de Vos W.M."/>
            <person name="Barrangou R."/>
            <person name="Klaenhammer T.R."/>
            <person name="Caufield P.W."/>
            <person name="Cui Y."/>
            <person name="Zhang H."/>
            <person name="O'Toole P.W."/>
        </authorList>
    </citation>
    <scope>NUCLEOTIDE SEQUENCE [LARGE SCALE GENOMIC DNA]</scope>
    <source>
        <strain evidence="11 12">DSM 20605</strain>
    </source>
</reference>
<dbReference type="GO" id="GO:0072344">
    <property type="term" value="P:rescue of stalled ribosome"/>
    <property type="evidence" value="ECO:0007669"/>
    <property type="project" value="UniProtKB-UniRule"/>
</dbReference>
<dbReference type="GO" id="GO:0004045">
    <property type="term" value="F:peptidyl-tRNA hydrolase activity"/>
    <property type="evidence" value="ECO:0007669"/>
    <property type="project" value="UniProtKB-UniRule"/>
</dbReference>
<feature type="binding site" evidence="8">
    <location>
        <position position="64"/>
    </location>
    <ligand>
        <name>tRNA</name>
        <dbReference type="ChEBI" id="CHEBI:17843"/>
    </ligand>
</feature>
<dbReference type="EMBL" id="AYYX01000029">
    <property type="protein sequence ID" value="KRM88569.1"/>
    <property type="molecule type" value="Genomic_DNA"/>
</dbReference>
<dbReference type="GO" id="GO:0006515">
    <property type="term" value="P:protein quality control for misfolded or incompletely synthesized proteins"/>
    <property type="evidence" value="ECO:0007669"/>
    <property type="project" value="UniProtKB-UniRule"/>
</dbReference>
<keyword evidence="3 8" id="KW-0378">Hydrolase</keyword>
<accession>A0A0R2CJ53</accession>
<feature type="binding site" evidence="8">
    <location>
        <position position="112"/>
    </location>
    <ligand>
        <name>tRNA</name>
        <dbReference type="ChEBI" id="CHEBI:17843"/>
    </ligand>
</feature>
<feature type="binding site" evidence="8">
    <location>
        <position position="66"/>
    </location>
    <ligand>
        <name>tRNA</name>
        <dbReference type="ChEBI" id="CHEBI:17843"/>
    </ligand>
</feature>
<feature type="binding site" evidence="8">
    <location>
        <position position="14"/>
    </location>
    <ligand>
        <name>tRNA</name>
        <dbReference type="ChEBI" id="CHEBI:17843"/>
    </ligand>
</feature>